<comment type="caution">
    <text evidence="1">The sequence shown here is derived from an EMBL/GenBank/DDBJ whole genome shotgun (WGS) entry which is preliminary data.</text>
</comment>
<reference evidence="1 2" key="1">
    <citation type="submission" date="2014-03" db="EMBL/GenBank/DDBJ databases">
        <title>Bradyrhizobium valentinum sp. nov., isolated from effective nodules of Lupinus mariae-josephae, a lupine endemic of basic-lime soils in Eastern Spain.</title>
        <authorList>
            <person name="Duran D."/>
            <person name="Rey L."/>
            <person name="Navarro A."/>
            <person name="Busquets A."/>
            <person name="Imperial J."/>
            <person name="Ruiz-Argueso T."/>
        </authorList>
    </citation>
    <scope>NUCLEOTIDE SEQUENCE [LARGE SCALE GENOMIC DNA]</scope>
    <source>
        <strain evidence="1 2">CCBAU 23086</strain>
    </source>
</reference>
<sequence>MSDLFEESDDATPRAGRTRCAVADRITDRDDLNEAEQENIVKGALVRQAAGQPADPLNEDFAKRSAIRRAWKASRP</sequence>
<dbReference type="AlphaFoldDB" id="A0A0R3N3J5"/>
<accession>A0A0R3N3J5</accession>
<name>A0A0R3N3J5_9BRAD</name>
<organism evidence="1 2">
    <name type="scientific">Bradyrhizobium lablabi</name>
    <dbReference type="NCBI Taxonomy" id="722472"/>
    <lineage>
        <taxon>Bacteria</taxon>
        <taxon>Pseudomonadati</taxon>
        <taxon>Pseudomonadota</taxon>
        <taxon>Alphaproteobacteria</taxon>
        <taxon>Hyphomicrobiales</taxon>
        <taxon>Nitrobacteraceae</taxon>
        <taxon>Bradyrhizobium</taxon>
    </lineage>
</organism>
<protein>
    <submittedName>
        <fullName evidence="1">Uncharacterized protein</fullName>
    </submittedName>
</protein>
<evidence type="ECO:0000313" key="2">
    <source>
        <dbReference type="Proteomes" id="UP000051660"/>
    </source>
</evidence>
<dbReference type="EMBL" id="LLYB01000044">
    <property type="protein sequence ID" value="KRR26705.1"/>
    <property type="molecule type" value="Genomic_DNA"/>
</dbReference>
<proteinExistence type="predicted"/>
<evidence type="ECO:0000313" key="1">
    <source>
        <dbReference type="EMBL" id="KRR26705.1"/>
    </source>
</evidence>
<gene>
    <name evidence="1" type="ORF">CQ14_41240</name>
</gene>
<dbReference type="Proteomes" id="UP000051660">
    <property type="component" value="Unassembled WGS sequence"/>
</dbReference>